<name>A0A9N6YIX7_9RHAB</name>
<dbReference type="EMBL" id="BK061796">
    <property type="protein sequence ID" value="DAZ90790.1"/>
    <property type="molecule type" value="Viral_cRNA"/>
</dbReference>
<evidence type="ECO:0000313" key="1">
    <source>
        <dbReference type="EMBL" id="DAZ90790.1"/>
    </source>
</evidence>
<organism evidence="1">
    <name type="scientific">Primula virus 1</name>
    <dbReference type="NCBI Taxonomy" id="2977982"/>
    <lineage>
        <taxon>Viruses</taxon>
        <taxon>Riboviria</taxon>
        <taxon>Orthornavirae</taxon>
        <taxon>Negarnaviricota</taxon>
        <taxon>Haploviricotina</taxon>
        <taxon>Monjiviricetes</taxon>
        <taxon>Mononegavirales</taxon>
        <taxon>Rhabdoviridae</taxon>
        <taxon>Betarhabdovirinae</taxon>
        <taxon>Varicosavirus</taxon>
        <taxon>Varicosavirus primulae</taxon>
    </lineage>
</organism>
<sequence length="145" mass="16151">MSGWNNIGLERALSSSRLEITRQRYLNEGSYSDAEICFMKHLENITKYIGDCGLCLTEASENDLCYSSEDFVKVETTRKELSSTPGIVTLRFLCESCILNILTSAEPRLTIKNIKNVGKERKRVLGTIIPSKVEEIGYGSSSSDA</sequence>
<reference evidence="1" key="1">
    <citation type="journal article" date="2022" name="bioRxiv">
        <title>Unlocking the hidden genetic diversity of varicosaviruses, the neglected plant rhabdoviruses.</title>
        <authorList>
            <person name="Bejerman N."/>
            <person name="Dietzgen R.G."/>
            <person name="Debat H."/>
        </authorList>
    </citation>
    <scope>NUCLEOTIDE SEQUENCE</scope>
</reference>
<accession>A0A9N6YIX7</accession>
<proteinExistence type="predicted"/>
<protein>
    <submittedName>
        <fullName evidence="1">Protein 4</fullName>
    </submittedName>
</protein>